<evidence type="ECO:0000313" key="12">
    <source>
        <dbReference type="Proteomes" id="UP000305778"/>
    </source>
</evidence>
<keyword evidence="12" id="KW-1185">Reference proteome</keyword>
<evidence type="ECO:0000256" key="2">
    <source>
        <dbReference type="ARBA" id="ARBA00011955"/>
    </source>
</evidence>
<dbReference type="SUPFAM" id="SSF143631">
    <property type="entry name" value="ApbE-like"/>
    <property type="match status" value="1"/>
</dbReference>
<evidence type="ECO:0000256" key="3">
    <source>
        <dbReference type="ARBA" id="ARBA00016337"/>
    </source>
</evidence>
<evidence type="ECO:0000256" key="10">
    <source>
        <dbReference type="ARBA" id="ARBA00048540"/>
    </source>
</evidence>
<dbReference type="PANTHER" id="PTHR30040">
    <property type="entry name" value="THIAMINE BIOSYNTHESIS LIPOPROTEIN APBE"/>
    <property type="match status" value="1"/>
</dbReference>
<dbReference type="Pfam" id="PF02424">
    <property type="entry name" value="ApbE"/>
    <property type="match status" value="1"/>
</dbReference>
<evidence type="ECO:0000256" key="1">
    <source>
        <dbReference type="ARBA" id="ARBA00001946"/>
    </source>
</evidence>
<name>A0A4V6WJ47_9ACTN</name>
<evidence type="ECO:0000256" key="4">
    <source>
        <dbReference type="ARBA" id="ARBA00022630"/>
    </source>
</evidence>
<dbReference type="GO" id="GO:0016740">
    <property type="term" value="F:transferase activity"/>
    <property type="evidence" value="ECO:0007669"/>
    <property type="project" value="UniProtKB-KW"/>
</dbReference>
<accession>A0A4V6WJ47</accession>
<keyword evidence="4" id="KW-0285">Flavoprotein</keyword>
<evidence type="ECO:0000256" key="5">
    <source>
        <dbReference type="ARBA" id="ARBA00022679"/>
    </source>
</evidence>
<dbReference type="AlphaFoldDB" id="A0A4V6WJ47"/>
<comment type="cofactor">
    <cofactor evidence="1">
        <name>Mg(2+)</name>
        <dbReference type="ChEBI" id="CHEBI:18420"/>
    </cofactor>
</comment>
<keyword evidence="6" id="KW-0479">Metal-binding</keyword>
<dbReference type="GO" id="GO:0046872">
    <property type="term" value="F:metal ion binding"/>
    <property type="evidence" value="ECO:0007669"/>
    <property type="project" value="UniProtKB-KW"/>
</dbReference>
<keyword evidence="7" id="KW-0274">FAD</keyword>
<evidence type="ECO:0000256" key="7">
    <source>
        <dbReference type="ARBA" id="ARBA00022827"/>
    </source>
</evidence>
<sequence>MAATASPAIRRTAPRTAPAPLVGSVAFPALGTTAVLLVTDPAALEAARGALAAELASIDAACSRFRADSELSRANAAAGTPVEVGRLFAEALRVALRAAELTDGAVDPTVGSSVVALGYDRTFVSVRPEDFRPATVRRPSSRWQAIEWDPATRRLRLPAGTTLDLGATAKALAADRAARRAARVAGCGVLVNLGGDLSAAGEVPPGGWRVGIADDHAAPDPVPGPTVVVLGGGLATSGTAARTWRRAGRTLHHIVDPATGDIPLPVWRTVSVAAASCVDANTASTAAVVLGERAPGWLADRGLPARLVRTDGTVVAVGGWPAEGGPR</sequence>
<evidence type="ECO:0000256" key="9">
    <source>
        <dbReference type="ARBA" id="ARBA00031306"/>
    </source>
</evidence>
<dbReference type="InterPro" id="IPR024932">
    <property type="entry name" value="ApbE"/>
</dbReference>
<reference evidence="11 12" key="1">
    <citation type="submission" date="2019-04" db="EMBL/GenBank/DDBJ databases">
        <title>Streptomyces oryziradicis sp. nov., a novel actinomycete isolated from rhizosphere soil of rice (Oryza sativa L.).</title>
        <authorList>
            <person name="Li C."/>
        </authorList>
    </citation>
    <scope>NUCLEOTIDE SEQUENCE [LARGE SCALE GENOMIC DNA]</scope>
    <source>
        <strain evidence="11 12">NEAU-C40</strain>
    </source>
</reference>
<dbReference type="InterPro" id="IPR003374">
    <property type="entry name" value="ApbE-like_sf"/>
</dbReference>
<dbReference type="Proteomes" id="UP000305778">
    <property type="component" value="Unassembled WGS sequence"/>
</dbReference>
<gene>
    <name evidence="11" type="ORF">FCI23_34495</name>
</gene>
<dbReference type="Gene3D" id="3.10.520.10">
    <property type="entry name" value="ApbE-like domains"/>
    <property type="match status" value="1"/>
</dbReference>
<protein>
    <recommendedName>
        <fullName evidence="3">FAD:protein FMN transferase</fullName>
        <ecNumber evidence="2">2.7.1.180</ecNumber>
    </recommendedName>
    <alternativeName>
        <fullName evidence="9">Flavin transferase</fullName>
    </alternativeName>
</protein>
<evidence type="ECO:0000256" key="6">
    <source>
        <dbReference type="ARBA" id="ARBA00022723"/>
    </source>
</evidence>
<dbReference type="EMBL" id="SUMC01000047">
    <property type="protein sequence ID" value="TKA04769.1"/>
    <property type="molecule type" value="Genomic_DNA"/>
</dbReference>
<evidence type="ECO:0000313" key="11">
    <source>
        <dbReference type="EMBL" id="TKA04769.1"/>
    </source>
</evidence>
<dbReference type="RefSeq" id="WP_136728116.1">
    <property type="nucleotide sequence ID" value="NZ_SUMC01000047.1"/>
</dbReference>
<dbReference type="OrthoDB" id="9778595at2"/>
<dbReference type="EC" id="2.7.1.180" evidence="2"/>
<comment type="caution">
    <text evidence="11">The sequence shown here is derived from an EMBL/GenBank/DDBJ whole genome shotgun (WGS) entry which is preliminary data.</text>
</comment>
<keyword evidence="5 11" id="KW-0808">Transferase</keyword>
<keyword evidence="8" id="KW-0460">Magnesium</keyword>
<organism evidence="11 12">
    <name type="scientific">Actinacidiphila oryziradicis</name>
    <dbReference type="NCBI Taxonomy" id="2571141"/>
    <lineage>
        <taxon>Bacteria</taxon>
        <taxon>Bacillati</taxon>
        <taxon>Actinomycetota</taxon>
        <taxon>Actinomycetes</taxon>
        <taxon>Kitasatosporales</taxon>
        <taxon>Streptomycetaceae</taxon>
        <taxon>Actinacidiphila</taxon>
    </lineage>
</organism>
<dbReference type="PANTHER" id="PTHR30040:SF2">
    <property type="entry name" value="FAD:PROTEIN FMN TRANSFERASE"/>
    <property type="match status" value="1"/>
</dbReference>
<comment type="catalytic activity">
    <reaction evidence="10">
        <text>L-threonyl-[protein] + FAD = FMN-L-threonyl-[protein] + AMP + H(+)</text>
        <dbReference type="Rhea" id="RHEA:36847"/>
        <dbReference type="Rhea" id="RHEA-COMP:11060"/>
        <dbReference type="Rhea" id="RHEA-COMP:11061"/>
        <dbReference type="ChEBI" id="CHEBI:15378"/>
        <dbReference type="ChEBI" id="CHEBI:30013"/>
        <dbReference type="ChEBI" id="CHEBI:57692"/>
        <dbReference type="ChEBI" id="CHEBI:74257"/>
        <dbReference type="ChEBI" id="CHEBI:456215"/>
        <dbReference type="EC" id="2.7.1.180"/>
    </reaction>
</comment>
<evidence type="ECO:0000256" key="8">
    <source>
        <dbReference type="ARBA" id="ARBA00022842"/>
    </source>
</evidence>
<proteinExistence type="predicted"/>